<name>A0ABS5R7U2_9HYPH</name>
<dbReference type="SMART" id="SM00382">
    <property type="entry name" value="AAA"/>
    <property type="match status" value="1"/>
</dbReference>
<dbReference type="InterPro" id="IPR005892">
    <property type="entry name" value="Gly-betaine_transp_ATP-bd"/>
</dbReference>
<accession>A0ABS5R7U2</accession>
<reference evidence="7" key="1">
    <citation type="submission" date="2021-05" db="EMBL/GenBank/DDBJ databases">
        <authorList>
            <person name="Sun Q."/>
            <person name="Inoue M."/>
        </authorList>
    </citation>
    <scope>NUCLEOTIDE SEQUENCE</scope>
    <source>
        <strain evidence="7">VKM B-3255</strain>
    </source>
</reference>
<dbReference type="SUPFAM" id="SSF52540">
    <property type="entry name" value="P-loop containing nucleoside triphosphate hydrolases"/>
    <property type="match status" value="1"/>
</dbReference>
<evidence type="ECO:0000313" key="7">
    <source>
        <dbReference type="EMBL" id="MBS9477703.1"/>
    </source>
</evidence>
<keyword evidence="4 5" id="KW-0067">ATP-binding</keyword>
<dbReference type="NCBIfam" id="TIGR01186">
    <property type="entry name" value="proV"/>
    <property type="match status" value="1"/>
</dbReference>
<keyword evidence="3 5" id="KW-0547">Nucleotide-binding</keyword>
<dbReference type="PANTHER" id="PTHR43869:SF1">
    <property type="entry name" value="GLYCINE BETAINE_PROLINE BETAINE TRANSPORT SYSTEM ATP-BINDING PROTEIN PROV"/>
    <property type="match status" value="1"/>
</dbReference>
<feature type="domain" description="ABC transporter" evidence="6">
    <location>
        <begin position="25"/>
        <end position="283"/>
    </location>
</feature>
<dbReference type="Proteomes" id="UP001166585">
    <property type="component" value="Unassembled WGS sequence"/>
</dbReference>
<dbReference type="Pfam" id="PF00005">
    <property type="entry name" value="ABC_tran"/>
    <property type="match status" value="1"/>
</dbReference>
<keyword evidence="5" id="KW-0472">Membrane</keyword>
<keyword evidence="5" id="KW-0997">Cell inner membrane</keyword>
<comment type="subcellular location">
    <subcellularLocation>
        <location evidence="5">Cell inner membrane</location>
        <topology evidence="5">Peripheral membrane protein</topology>
    </subcellularLocation>
</comment>
<evidence type="ECO:0000256" key="4">
    <source>
        <dbReference type="ARBA" id="ARBA00022840"/>
    </source>
</evidence>
<comment type="catalytic activity">
    <reaction evidence="5">
        <text>a quaternary ammonium(out) + ATP + H2O = a quaternary ammonium(in) + ADP + phosphate + H(+)</text>
        <dbReference type="Rhea" id="RHEA:11036"/>
        <dbReference type="ChEBI" id="CHEBI:15377"/>
        <dbReference type="ChEBI" id="CHEBI:15378"/>
        <dbReference type="ChEBI" id="CHEBI:30616"/>
        <dbReference type="ChEBI" id="CHEBI:35267"/>
        <dbReference type="ChEBI" id="CHEBI:43474"/>
        <dbReference type="ChEBI" id="CHEBI:456216"/>
    </reaction>
</comment>
<evidence type="ECO:0000256" key="3">
    <source>
        <dbReference type="ARBA" id="ARBA00022741"/>
    </source>
</evidence>
<evidence type="ECO:0000259" key="6">
    <source>
        <dbReference type="PROSITE" id="PS50893"/>
    </source>
</evidence>
<organism evidence="7 8">
    <name type="scientific">Ancylobacter radicis</name>
    <dbReference type="NCBI Taxonomy" id="2836179"/>
    <lineage>
        <taxon>Bacteria</taxon>
        <taxon>Pseudomonadati</taxon>
        <taxon>Pseudomonadota</taxon>
        <taxon>Alphaproteobacteria</taxon>
        <taxon>Hyphomicrobiales</taxon>
        <taxon>Xanthobacteraceae</taxon>
        <taxon>Ancylobacter</taxon>
    </lineage>
</organism>
<dbReference type="EC" id="7.6.2.9" evidence="5"/>
<dbReference type="PROSITE" id="PS00211">
    <property type="entry name" value="ABC_TRANSPORTER_1"/>
    <property type="match status" value="1"/>
</dbReference>
<keyword evidence="8" id="KW-1185">Reference proteome</keyword>
<evidence type="ECO:0000256" key="2">
    <source>
        <dbReference type="ARBA" id="ARBA00022448"/>
    </source>
</evidence>
<keyword evidence="2 5" id="KW-0813">Transport</keyword>
<dbReference type="GO" id="GO:0005524">
    <property type="term" value="F:ATP binding"/>
    <property type="evidence" value="ECO:0007669"/>
    <property type="project" value="UniProtKB-KW"/>
</dbReference>
<dbReference type="InterPro" id="IPR003593">
    <property type="entry name" value="AAA+_ATPase"/>
</dbReference>
<dbReference type="InterPro" id="IPR051921">
    <property type="entry name" value="ABC_osmolyte_uptake_ATP-bind"/>
</dbReference>
<comment type="similarity">
    <text evidence="1 5">Belongs to the ABC transporter superfamily.</text>
</comment>
<dbReference type="CDD" id="cd03294">
    <property type="entry name" value="ABC_Pro_Gly_Betaine"/>
    <property type="match status" value="1"/>
</dbReference>
<dbReference type="EMBL" id="JAHCQH010000016">
    <property type="protein sequence ID" value="MBS9477703.1"/>
    <property type="molecule type" value="Genomic_DNA"/>
</dbReference>
<dbReference type="InterPro" id="IPR027417">
    <property type="entry name" value="P-loop_NTPase"/>
</dbReference>
<dbReference type="Gene3D" id="3.40.50.300">
    <property type="entry name" value="P-loop containing nucleotide triphosphate hydrolases"/>
    <property type="match status" value="1"/>
</dbReference>
<dbReference type="InterPro" id="IPR017871">
    <property type="entry name" value="ABC_transporter-like_CS"/>
</dbReference>
<dbReference type="PANTHER" id="PTHR43869">
    <property type="entry name" value="GLYCINE BETAINE/PROLINE BETAINE TRANSPORT SYSTEM ATP-BINDING PROTEIN PROV"/>
    <property type="match status" value="1"/>
</dbReference>
<keyword evidence="5" id="KW-1003">Cell membrane</keyword>
<gene>
    <name evidence="7" type="ORF">KIP89_11335</name>
</gene>
<protein>
    <recommendedName>
        <fullName evidence="5">Quaternary amine transport ATP-binding protein</fullName>
        <ecNumber evidence="5">7.6.2.9</ecNumber>
    </recommendedName>
</protein>
<dbReference type="RefSeq" id="WP_213755644.1">
    <property type="nucleotide sequence ID" value="NZ_JAHCQH010000016.1"/>
</dbReference>
<dbReference type="PROSITE" id="PS50893">
    <property type="entry name" value="ABC_TRANSPORTER_2"/>
    <property type="match status" value="1"/>
</dbReference>
<proteinExistence type="inferred from homology"/>
<evidence type="ECO:0000256" key="5">
    <source>
        <dbReference type="RuleBase" id="RU369116"/>
    </source>
</evidence>
<evidence type="ECO:0000256" key="1">
    <source>
        <dbReference type="ARBA" id="ARBA00005417"/>
    </source>
</evidence>
<comment type="subunit">
    <text evidence="5">The complex is probably composed of two ATP-binding proteins, two transmembrane proteins and a solute-binding protein.</text>
</comment>
<sequence length="358" mass="38662">MVTLAPTPDSSPGKTRLSADAPPALVCRNLWKVYGANAETFLRENPEATPAEIRAAGLFAAVRDATLEIRQGEIFIIMGLSGSGKSTLVRCLSRLVEPTAGLVFYEHQNLLRMTPDELIQLRRHKMGMVFQNFALLPHRTVLGNVAFPLEVQGLPKEEREERARKVIDLVGLTERAGHYPRELSGGQQQRVGIARSLAAEPALWFLDEPFSALDPLIRHEMQNEFLRLQRMLSKTIVFITHDFDEAIRLGDRIAIMKDGVIIQVGTAEELVLKPASDYVAAFTRHVARAKVLTAGGVCVPVIPGEPLGPIVPASARLAEVAAAVLSADAPAAVVDANGALLGKLVKASLIADLVGGGQ</sequence>
<evidence type="ECO:0000313" key="8">
    <source>
        <dbReference type="Proteomes" id="UP001166585"/>
    </source>
</evidence>
<comment type="caution">
    <text evidence="7">The sequence shown here is derived from an EMBL/GenBank/DDBJ whole genome shotgun (WGS) entry which is preliminary data.</text>
</comment>
<dbReference type="InterPro" id="IPR003439">
    <property type="entry name" value="ABC_transporter-like_ATP-bd"/>
</dbReference>